<proteinExistence type="predicted"/>
<dbReference type="EMBL" id="MN739177">
    <property type="protein sequence ID" value="QHS92267.1"/>
    <property type="molecule type" value="Genomic_DNA"/>
</dbReference>
<protein>
    <submittedName>
        <fullName evidence="2">Uncharacterized protein</fullName>
    </submittedName>
</protein>
<keyword evidence="1" id="KW-0812">Transmembrane</keyword>
<dbReference type="AlphaFoldDB" id="A0A6C0BIS1"/>
<evidence type="ECO:0000256" key="1">
    <source>
        <dbReference type="SAM" id="Phobius"/>
    </source>
</evidence>
<keyword evidence="1" id="KW-1133">Transmembrane helix</keyword>
<accession>A0A6C0BIS1</accession>
<name>A0A6C0BIS1_9ZZZZ</name>
<reference evidence="2" key="1">
    <citation type="journal article" date="2020" name="Nature">
        <title>Giant virus diversity and host interactions through global metagenomics.</title>
        <authorList>
            <person name="Schulz F."/>
            <person name="Roux S."/>
            <person name="Paez-Espino D."/>
            <person name="Jungbluth S."/>
            <person name="Walsh D.A."/>
            <person name="Denef V.J."/>
            <person name="McMahon K.D."/>
            <person name="Konstantinidis K.T."/>
            <person name="Eloe-Fadrosh E.A."/>
            <person name="Kyrpides N.C."/>
            <person name="Woyke T."/>
        </authorList>
    </citation>
    <scope>NUCLEOTIDE SEQUENCE</scope>
    <source>
        <strain evidence="2">GVMAG-M-3300014204-73</strain>
    </source>
</reference>
<feature type="transmembrane region" description="Helical" evidence="1">
    <location>
        <begin position="6"/>
        <end position="22"/>
    </location>
</feature>
<organism evidence="2">
    <name type="scientific">viral metagenome</name>
    <dbReference type="NCBI Taxonomy" id="1070528"/>
    <lineage>
        <taxon>unclassified sequences</taxon>
        <taxon>metagenomes</taxon>
        <taxon>organismal metagenomes</taxon>
    </lineage>
</organism>
<evidence type="ECO:0000313" key="2">
    <source>
        <dbReference type="EMBL" id="QHS92267.1"/>
    </source>
</evidence>
<sequence length="207" mass="22615">MSCVSILILLVTLIIIIFFGSYQPKLKLFGGAISPLAGPVDMLQQPKQLIMDGYRFQDAMFPPQVSSGVQFPRLGVFKVEAYIDADTEAASALSSQSGGAEGSMDSAAHMQMAARGQQDRYLLTQSGEQYDDAGANFQPWGKWVDYGYPLKAVNGAFSWGDVLYRYRDDPEITLVPTAPIPAFPVVPEVSVPPSVPVQTSCWDQLRN</sequence>
<keyword evidence="1" id="KW-0472">Membrane</keyword>